<dbReference type="Gene3D" id="3.40.50.1700">
    <property type="entry name" value="Glycoside hydrolase family 3 C-terminal domain"/>
    <property type="match status" value="1"/>
</dbReference>
<reference evidence="9 10" key="1">
    <citation type="submission" date="2018-12" db="EMBL/GenBank/DDBJ databases">
        <title>Flammeovirga pectinis sp. nov., isolated from the gut of the Korean scallop, Patinopecten yessoensis.</title>
        <authorList>
            <person name="Bae J.-W."/>
            <person name="Jeong Y.-S."/>
            <person name="Kang W."/>
        </authorList>
    </citation>
    <scope>NUCLEOTIDE SEQUENCE [LARGE SCALE GENOMIC DNA]</scope>
    <source>
        <strain evidence="9 10">L12M1</strain>
    </source>
</reference>
<dbReference type="InterPro" id="IPR036962">
    <property type="entry name" value="Glyco_hydro_3_N_sf"/>
</dbReference>
<dbReference type="InterPro" id="IPR036881">
    <property type="entry name" value="Glyco_hydro_3_C_sf"/>
</dbReference>
<sequence>MMYYCNTQNEMNKPKHIFNTNMLKRTFFGLLIIGTIVLIAGKPSNDNVTDERVEALLKQMTLAEKIGQMTQVTLEVISKGDSPFNMDKPWELDMEKIHEVIVNYHVGSILNTGGLVRTPEEWNKVITTIQDVATKDTRLNIPIIYGIDAIHGMYGAGATLYPHEVGLAATWNPTIAFDVAKLSAYETKAASIPWVFSPTLDLGIDPRWPRQYEGFGEDPYLSSVLGVASVKGFEGENIGDKNNVASCLKHFVGYGNPKSGKDRTPAWIPEPFLREYFLPPFQKAIEAGARSIMVNSGEINGMPVHASKMLLKEILRDELGFQGVVVTDWFDINNLVERHHVAANKKDAIKMAIDAGVDMSMVPYDIEFCKLLLELVKEGEITETRIDQSVRRILQLKLDLDLFENPTYDYKEYPEYGGFKHHQIARNAALESITLLKNKNDILPLKKDVKLLVTGPNANSNRTLNGGWSYTWQGEETDIHAKDHNTIYEALVSKSSSENITFVQGVEYPKEVADYKIDRIVDIDKAVAKAQNVDYILLCLGENTYTEKPGDLDELTLSKNQITLANRMIETGKPVILILNEGRPRIFNAIEQDIAAVVQTYLPGNEGGNALAEILYGDVNPSGKLPYTYPRYTNDLVPYYHKFSASTAHNDGNINNNHEINSQYEFGFGLSYTNFEYSEYQISKSTFTSDESIEVSIKVSNTGKRDGKEVVQLYTTDLVASLSPSVKRLRRFKKVELKAGETKTIQFSLPITELSFIGHNNQPLLEAGDFKIHCGGFTKDFVLSDSRKL</sequence>
<dbReference type="GO" id="GO:0009251">
    <property type="term" value="P:glucan catabolic process"/>
    <property type="evidence" value="ECO:0007669"/>
    <property type="project" value="TreeGrafter"/>
</dbReference>
<evidence type="ECO:0000256" key="7">
    <source>
        <dbReference type="RuleBase" id="RU361161"/>
    </source>
</evidence>
<dbReference type="EMBL" id="CP034563">
    <property type="protein sequence ID" value="AZQ65124.1"/>
    <property type="molecule type" value="Genomic_DNA"/>
</dbReference>
<gene>
    <name evidence="9" type="ORF">EI427_23190</name>
</gene>
<dbReference type="InterPro" id="IPR051915">
    <property type="entry name" value="Cellulose_Degrad_GH3"/>
</dbReference>
<dbReference type="GO" id="GO:0008422">
    <property type="term" value="F:beta-glucosidase activity"/>
    <property type="evidence" value="ECO:0007669"/>
    <property type="project" value="UniProtKB-EC"/>
</dbReference>
<dbReference type="Pfam" id="PF01915">
    <property type="entry name" value="Glyco_hydro_3_C"/>
    <property type="match status" value="1"/>
</dbReference>
<dbReference type="PANTHER" id="PTHR30620:SF16">
    <property type="entry name" value="LYSOSOMAL BETA GLUCOSIDASE"/>
    <property type="match status" value="1"/>
</dbReference>
<dbReference type="InterPro" id="IPR019800">
    <property type="entry name" value="Glyco_hydro_3_AS"/>
</dbReference>
<keyword evidence="5 7" id="KW-0378">Hydrolase</keyword>
<dbReference type="Pfam" id="PF14310">
    <property type="entry name" value="Fn3-like"/>
    <property type="match status" value="1"/>
</dbReference>
<evidence type="ECO:0000256" key="2">
    <source>
        <dbReference type="ARBA" id="ARBA00005336"/>
    </source>
</evidence>
<keyword evidence="6 7" id="KW-0326">Glycosidase</keyword>
<dbReference type="Pfam" id="PF00933">
    <property type="entry name" value="Glyco_hydro_3"/>
    <property type="match status" value="1"/>
</dbReference>
<dbReference type="AlphaFoldDB" id="A0A3S9PAA1"/>
<feature type="domain" description="Fibronectin type III-like" evidence="8">
    <location>
        <begin position="709"/>
        <end position="778"/>
    </location>
</feature>
<organism evidence="9 10">
    <name type="scientific">Flammeovirga pectinis</name>
    <dbReference type="NCBI Taxonomy" id="2494373"/>
    <lineage>
        <taxon>Bacteria</taxon>
        <taxon>Pseudomonadati</taxon>
        <taxon>Bacteroidota</taxon>
        <taxon>Cytophagia</taxon>
        <taxon>Cytophagales</taxon>
        <taxon>Flammeovirgaceae</taxon>
        <taxon>Flammeovirga</taxon>
    </lineage>
</organism>
<dbReference type="InterPro" id="IPR013783">
    <property type="entry name" value="Ig-like_fold"/>
</dbReference>
<evidence type="ECO:0000256" key="6">
    <source>
        <dbReference type="ARBA" id="ARBA00023295"/>
    </source>
</evidence>
<dbReference type="FunFam" id="3.20.20.300:FF:000007">
    <property type="entry name" value="Lysosomal beta glucosidase"/>
    <property type="match status" value="1"/>
</dbReference>
<dbReference type="Proteomes" id="UP000267268">
    <property type="component" value="Chromosome 2"/>
</dbReference>
<dbReference type="PANTHER" id="PTHR30620">
    <property type="entry name" value="PERIPLASMIC BETA-GLUCOSIDASE-RELATED"/>
    <property type="match status" value="1"/>
</dbReference>
<name>A0A3S9PAA1_9BACT</name>
<evidence type="ECO:0000256" key="1">
    <source>
        <dbReference type="ARBA" id="ARBA00000448"/>
    </source>
</evidence>
<keyword evidence="4" id="KW-0732">Signal</keyword>
<dbReference type="InterPro" id="IPR026891">
    <property type="entry name" value="Fn3-like"/>
</dbReference>
<evidence type="ECO:0000256" key="5">
    <source>
        <dbReference type="ARBA" id="ARBA00022801"/>
    </source>
</evidence>
<dbReference type="InterPro" id="IPR002772">
    <property type="entry name" value="Glyco_hydro_3_C"/>
</dbReference>
<dbReference type="InterPro" id="IPR001764">
    <property type="entry name" value="Glyco_hydro_3_N"/>
</dbReference>
<accession>A0A3S9PAA1</accession>
<dbReference type="Gene3D" id="2.60.40.10">
    <property type="entry name" value="Immunoglobulins"/>
    <property type="match status" value="1"/>
</dbReference>
<dbReference type="EC" id="3.2.1.21" evidence="3"/>
<proteinExistence type="inferred from homology"/>
<comment type="similarity">
    <text evidence="2 7">Belongs to the glycosyl hydrolase 3 family.</text>
</comment>
<dbReference type="PRINTS" id="PR00133">
    <property type="entry name" value="GLHYDRLASE3"/>
</dbReference>
<dbReference type="PROSITE" id="PS00775">
    <property type="entry name" value="GLYCOSYL_HYDROL_F3"/>
    <property type="match status" value="1"/>
</dbReference>
<dbReference type="KEGG" id="fll:EI427_23190"/>
<evidence type="ECO:0000313" key="9">
    <source>
        <dbReference type="EMBL" id="AZQ65124.1"/>
    </source>
</evidence>
<dbReference type="SUPFAM" id="SSF51445">
    <property type="entry name" value="(Trans)glycosidases"/>
    <property type="match status" value="1"/>
</dbReference>
<keyword evidence="10" id="KW-1185">Reference proteome</keyword>
<evidence type="ECO:0000256" key="3">
    <source>
        <dbReference type="ARBA" id="ARBA00012744"/>
    </source>
</evidence>
<dbReference type="SUPFAM" id="SSF52279">
    <property type="entry name" value="Beta-D-glucan exohydrolase, C-terminal domain"/>
    <property type="match status" value="1"/>
</dbReference>
<protein>
    <recommendedName>
        <fullName evidence="3">beta-glucosidase</fullName>
        <ecNumber evidence="3">3.2.1.21</ecNumber>
    </recommendedName>
</protein>
<dbReference type="Gene3D" id="3.20.20.300">
    <property type="entry name" value="Glycoside hydrolase, family 3, N-terminal domain"/>
    <property type="match status" value="1"/>
</dbReference>
<dbReference type="OrthoDB" id="9805821at2"/>
<evidence type="ECO:0000256" key="4">
    <source>
        <dbReference type="ARBA" id="ARBA00022729"/>
    </source>
</evidence>
<evidence type="ECO:0000259" key="8">
    <source>
        <dbReference type="SMART" id="SM01217"/>
    </source>
</evidence>
<comment type="catalytic activity">
    <reaction evidence="1">
        <text>Hydrolysis of terminal, non-reducing beta-D-glucosyl residues with release of beta-D-glucose.</text>
        <dbReference type="EC" id="3.2.1.21"/>
    </reaction>
</comment>
<evidence type="ECO:0000313" key="10">
    <source>
        <dbReference type="Proteomes" id="UP000267268"/>
    </source>
</evidence>
<dbReference type="FunFam" id="2.60.40.10:FF:000495">
    <property type="entry name" value="Periplasmic beta-glucosidase"/>
    <property type="match status" value="1"/>
</dbReference>
<dbReference type="SMART" id="SM01217">
    <property type="entry name" value="Fn3_like"/>
    <property type="match status" value="1"/>
</dbReference>
<dbReference type="InterPro" id="IPR017853">
    <property type="entry name" value="GH"/>
</dbReference>